<dbReference type="AlphaFoldDB" id="A0A9W6NF12"/>
<evidence type="ECO:0000313" key="1">
    <source>
        <dbReference type="EMBL" id="GLK88315.1"/>
    </source>
</evidence>
<keyword evidence="2" id="KW-1185">Reference proteome</keyword>
<proteinExistence type="predicted"/>
<reference evidence="1" key="2">
    <citation type="submission" date="2023-01" db="EMBL/GenBank/DDBJ databases">
        <authorList>
            <person name="Sun Q."/>
            <person name="Evtushenko L."/>
        </authorList>
    </citation>
    <scope>NUCLEOTIDE SEQUENCE</scope>
    <source>
        <strain evidence="1">VKM B-2935</strain>
    </source>
</reference>
<dbReference type="EMBL" id="BSFN01000003">
    <property type="protein sequence ID" value="GLK88315.1"/>
    <property type="molecule type" value="Genomic_DNA"/>
</dbReference>
<protein>
    <recommendedName>
        <fullName evidence="3">Phage gp6-like head-tail connector protein</fullName>
    </recommendedName>
</protein>
<organism evidence="1 2">
    <name type="scientific">Pseudomonas turukhanskensis</name>
    <dbReference type="NCBI Taxonomy" id="1806536"/>
    <lineage>
        <taxon>Bacteria</taxon>
        <taxon>Pseudomonadati</taxon>
        <taxon>Pseudomonadota</taxon>
        <taxon>Gammaproteobacteria</taxon>
        <taxon>Pseudomonadales</taxon>
        <taxon>Pseudomonadaceae</taxon>
        <taxon>Pseudomonas</taxon>
    </lineage>
</organism>
<evidence type="ECO:0008006" key="3">
    <source>
        <dbReference type="Google" id="ProtNLM"/>
    </source>
</evidence>
<dbReference type="Pfam" id="PF05135">
    <property type="entry name" value="Phage_connect_1"/>
    <property type="match status" value="1"/>
</dbReference>
<dbReference type="InterPro" id="IPR006450">
    <property type="entry name" value="Phage_HK97_gp6-like"/>
</dbReference>
<name>A0A9W6NF12_9PSED</name>
<dbReference type="NCBIfam" id="TIGR01560">
    <property type="entry name" value="put_DNA_pack"/>
    <property type="match status" value="1"/>
</dbReference>
<gene>
    <name evidence="1" type="ORF">GCM10017655_13770</name>
</gene>
<evidence type="ECO:0000313" key="2">
    <source>
        <dbReference type="Proteomes" id="UP001143328"/>
    </source>
</evidence>
<dbReference type="CDD" id="cd08054">
    <property type="entry name" value="gp6"/>
    <property type="match status" value="1"/>
</dbReference>
<accession>A0A9W6NF12</accession>
<dbReference type="RefSeq" id="WP_271194543.1">
    <property type="nucleotide sequence ID" value="NZ_BSFN01000003.1"/>
</dbReference>
<comment type="caution">
    <text evidence="1">The sequence shown here is derived from an EMBL/GenBank/DDBJ whole genome shotgun (WGS) entry which is preliminary data.</text>
</comment>
<dbReference type="InterPro" id="IPR021146">
    <property type="entry name" value="Phage_gp6-like_head-tail"/>
</dbReference>
<dbReference type="Proteomes" id="UP001143328">
    <property type="component" value="Unassembled WGS sequence"/>
</dbReference>
<sequence length="109" mass="12384">MTIDVATLVPIERMREHLRLESDDASQDGTILLYAKAALGYCLWYCDEPRWLTAGDVPDQVESAMLLVLTDFFEHRSSQSEIQLYKNPMAEALLFSCRNWSGTVPAEVE</sequence>
<dbReference type="Gene3D" id="1.10.3230.30">
    <property type="entry name" value="Phage gp6-like head-tail connector protein"/>
    <property type="match status" value="1"/>
</dbReference>
<reference evidence="1" key="1">
    <citation type="journal article" date="2014" name="Int. J. Syst. Evol. Microbiol.">
        <title>Complete genome sequence of Corynebacterium casei LMG S-19264T (=DSM 44701T), isolated from a smear-ripened cheese.</title>
        <authorList>
            <consortium name="US DOE Joint Genome Institute (JGI-PGF)"/>
            <person name="Walter F."/>
            <person name="Albersmeier A."/>
            <person name="Kalinowski J."/>
            <person name="Ruckert C."/>
        </authorList>
    </citation>
    <scope>NUCLEOTIDE SEQUENCE</scope>
    <source>
        <strain evidence="1">VKM B-2935</strain>
    </source>
</reference>